<reference evidence="2 3" key="1">
    <citation type="submission" date="2019-03" db="EMBL/GenBank/DDBJ databases">
        <title>Genomic Encyclopedia of Archaeal and Bacterial Type Strains, Phase II (KMG-II): from individual species to whole genera.</title>
        <authorList>
            <person name="Goeker M."/>
        </authorList>
    </citation>
    <scope>NUCLEOTIDE SEQUENCE [LARGE SCALE GENOMIC DNA]</scope>
    <source>
        <strain evidence="2 3">DSM 28213</strain>
    </source>
</reference>
<dbReference type="EMBL" id="SOAG01000003">
    <property type="protein sequence ID" value="TDS65016.1"/>
    <property type="molecule type" value="Genomic_DNA"/>
</dbReference>
<feature type="transmembrane region" description="Helical" evidence="1">
    <location>
        <begin position="297"/>
        <end position="316"/>
    </location>
</feature>
<evidence type="ECO:0000313" key="2">
    <source>
        <dbReference type="EMBL" id="TDS65016.1"/>
    </source>
</evidence>
<dbReference type="Proteomes" id="UP000295215">
    <property type="component" value="Unassembled WGS sequence"/>
</dbReference>
<feature type="transmembrane region" description="Helical" evidence="1">
    <location>
        <begin position="147"/>
        <end position="162"/>
    </location>
</feature>
<feature type="transmembrane region" description="Helical" evidence="1">
    <location>
        <begin position="182"/>
        <end position="210"/>
    </location>
</feature>
<dbReference type="RefSeq" id="WP_133711626.1">
    <property type="nucleotide sequence ID" value="NZ_SOAG01000003.1"/>
</dbReference>
<evidence type="ECO:0000313" key="3">
    <source>
        <dbReference type="Proteomes" id="UP000295215"/>
    </source>
</evidence>
<keyword evidence="3" id="KW-1185">Reference proteome</keyword>
<gene>
    <name evidence="2" type="ORF">C8P70_10336</name>
</gene>
<keyword evidence="1" id="KW-0812">Transmembrane</keyword>
<keyword evidence="1" id="KW-1133">Transmembrane helix</keyword>
<sequence length="365" mass="42784">MDTIKLSTGRKKDNLNTSIIALYFLLCFFSLYEFQLILINSLIVLLGLYLFIANFNYIVKKHYSLLWIFLLFAIYSSACLFLFQDRVTYTPIRVMVHFALFITLIRYNINSVVIKWGLYIYVMYMLYLIFVRGIYINAIFPGSSKNIVGWFSLGLCVLYYVAEVGKKNIQNANLHFNLLPAILTLLLCLVTLGRSNIVCSFLLLFVVLWYNLKRFSIVKKMFFTLLIAIFTISVVYIFYDLLESGLQRFDQRGFESYERDLMIVGYRDKLDFYTFLLGVNSDQYPFTILNGNFHNSFLGGHSSFGLMFILFIGFIVQLFIKNFFKSFIFVMLSLVLLIRSYTDAIMFIGFFDFVLFVLLFKIKKN</sequence>
<organism evidence="2 3">
    <name type="scientific">Myroides indicus</name>
    <dbReference type="NCBI Taxonomy" id="1323422"/>
    <lineage>
        <taxon>Bacteria</taxon>
        <taxon>Pseudomonadati</taxon>
        <taxon>Bacteroidota</taxon>
        <taxon>Flavobacteriia</taxon>
        <taxon>Flavobacteriales</taxon>
        <taxon>Flavobacteriaceae</taxon>
        <taxon>Myroides</taxon>
    </lineage>
</organism>
<dbReference type="AlphaFoldDB" id="A0A4R7F3L3"/>
<feature type="transmembrane region" description="Helical" evidence="1">
    <location>
        <begin position="90"/>
        <end position="110"/>
    </location>
</feature>
<accession>A0A4R7F3L3</accession>
<feature type="transmembrane region" description="Helical" evidence="1">
    <location>
        <begin position="21"/>
        <end position="52"/>
    </location>
</feature>
<feature type="transmembrane region" description="Helical" evidence="1">
    <location>
        <begin position="116"/>
        <end position="135"/>
    </location>
</feature>
<protein>
    <recommendedName>
        <fullName evidence="4">O-antigen ligase-like membrane protein</fullName>
    </recommendedName>
</protein>
<comment type="caution">
    <text evidence="2">The sequence shown here is derived from an EMBL/GenBank/DDBJ whole genome shotgun (WGS) entry which is preliminary data.</text>
</comment>
<keyword evidence="1" id="KW-0472">Membrane</keyword>
<name>A0A4R7F3L3_9FLAO</name>
<dbReference type="OrthoDB" id="10019608at2"/>
<proteinExistence type="predicted"/>
<evidence type="ECO:0008006" key="4">
    <source>
        <dbReference type="Google" id="ProtNLM"/>
    </source>
</evidence>
<feature type="transmembrane region" description="Helical" evidence="1">
    <location>
        <begin position="344"/>
        <end position="362"/>
    </location>
</feature>
<feature type="transmembrane region" description="Helical" evidence="1">
    <location>
        <begin position="222"/>
        <end position="239"/>
    </location>
</feature>
<evidence type="ECO:0000256" key="1">
    <source>
        <dbReference type="SAM" id="Phobius"/>
    </source>
</evidence>
<feature type="transmembrane region" description="Helical" evidence="1">
    <location>
        <begin position="64"/>
        <end position="83"/>
    </location>
</feature>